<accession>A0AA39K041</accession>
<comment type="caution">
    <text evidence="2">The sequence shown here is derived from an EMBL/GenBank/DDBJ whole genome shotgun (WGS) entry which is preliminary data.</text>
</comment>
<reference evidence="2" key="1">
    <citation type="submission" date="2023-06" db="EMBL/GenBank/DDBJ databases">
        <authorList>
            <consortium name="Lawrence Berkeley National Laboratory"/>
            <person name="Ahrendt S."/>
            <person name="Sahu N."/>
            <person name="Indic B."/>
            <person name="Wong-Bajracharya J."/>
            <person name="Merenyi Z."/>
            <person name="Ke H.-M."/>
            <person name="Monk M."/>
            <person name="Kocsube S."/>
            <person name="Drula E."/>
            <person name="Lipzen A."/>
            <person name="Balint B."/>
            <person name="Henrissat B."/>
            <person name="Andreopoulos B."/>
            <person name="Martin F.M."/>
            <person name="Harder C.B."/>
            <person name="Rigling D."/>
            <person name="Ford K.L."/>
            <person name="Foster G.D."/>
            <person name="Pangilinan J."/>
            <person name="Papanicolaou A."/>
            <person name="Barry K."/>
            <person name="LaButti K."/>
            <person name="Viragh M."/>
            <person name="Koriabine M."/>
            <person name="Yan M."/>
            <person name="Riley R."/>
            <person name="Champramary S."/>
            <person name="Plett K.L."/>
            <person name="Tsai I.J."/>
            <person name="Slot J."/>
            <person name="Sipos G."/>
            <person name="Plett J."/>
            <person name="Nagy L.G."/>
            <person name="Grigoriev I.V."/>
        </authorList>
    </citation>
    <scope>NUCLEOTIDE SEQUENCE</scope>
    <source>
        <strain evidence="2">CCBAS 213</strain>
    </source>
</reference>
<dbReference type="InterPro" id="IPR036191">
    <property type="entry name" value="RRF_sf"/>
</dbReference>
<dbReference type="Gene3D" id="1.10.132.20">
    <property type="entry name" value="Ribosome-recycling factor"/>
    <property type="match status" value="1"/>
</dbReference>
<dbReference type="GeneID" id="85353444"/>
<evidence type="ECO:0000313" key="2">
    <source>
        <dbReference type="EMBL" id="KAK0452009.1"/>
    </source>
</evidence>
<evidence type="ECO:0000256" key="1">
    <source>
        <dbReference type="SAM" id="MobiDB-lite"/>
    </source>
</evidence>
<dbReference type="Proteomes" id="UP001175211">
    <property type="component" value="Unassembled WGS sequence"/>
</dbReference>
<dbReference type="RefSeq" id="XP_060327843.1">
    <property type="nucleotide sequence ID" value="XM_060469896.1"/>
</dbReference>
<evidence type="ECO:0000313" key="3">
    <source>
        <dbReference type="Proteomes" id="UP001175211"/>
    </source>
</evidence>
<sequence length="166" mass="18110">MASLKPGSQQPLTNPTDIAEHSKCQEKMKSEVDWLRRYCADASTCASGRVMPALLANIRAQGQKLEEIATVGVRDGSMLVMTVFDEDRQDTRRLRVTVPKPTLNAKSLVVAAAGKRAEEARVQCRKLHQTSVKKGKYGKQSVELAAAFPRSAGKILVDMEKALGVS</sequence>
<dbReference type="SUPFAM" id="SSF55194">
    <property type="entry name" value="Ribosome recycling factor, RRF"/>
    <property type="match status" value="1"/>
</dbReference>
<feature type="region of interest" description="Disordered" evidence="1">
    <location>
        <begin position="1"/>
        <end position="21"/>
    </location>
</feature>
<protein>
    <submittedName>
        <fullName evidence="2">Ribosome recycling factor</fullName>
    </submittedName>
</protein>
<proteinExistence type="predicted"/>
<feature type="compositionally biased region" description="Polar residues" evidence="1">
    <location>
        <begin position="1"/>
        <end position="16"/>
    </location>
</feature>
<name>A0AA39K041_ARMTA</name>
<keyword evidence="3" id="KW-1185">Reference proteome</keyword>
<gene>
    <name evidence="2" type="ORF">EV420DRAFT_1482348</name>
</gene>
<dbReference type="AlphaFoldDB" id="A0AA39K041"/>
<dbReference type="Gene3D" id="3.30.1360.40">
    <property type="match status" value="1"/>
</dbReference>
<organism evidence="2 3">
    <name type="scientific">Armillaria tabescens</name>
    <name type="common">Ringless honey mushroom</name>
    <name type="synonym">Agaricus tabescens</name>
    <dbReference type="NCBI Taxonomy" id="1929756"/>
    <lineage>
        <taxon>Eukaryota</taxon>
        <taxon>Fungi</taxon>
        <taxon>Dikarya</taxon>
        <taxon>Basidiomycota</taxon>
        <taxon>Agaricomycotina</taxon>
        <taxon>Agaricomycetes</taxon>
        <taxon>Agaricomycetidae</taxon>
        <taxon>Agaricales</taxon>
        <taxon>Marasmiineae</taxon>
        <taxon>Physalacriaceae</taxon>
        <taxon>Desarmillaria</taxon>
    </lineage>
</organism>
<dbReference type="EMBL" id="JAUEPS010000032">
    <property type="protein sequence ID" value="KAK0452009.1"/>
    <property type="molecule type" value="Genomic_DNA"/>
</dbReference>